<dbReference type="InterPro" id="IPR025345">
    <property type="entry name" value="DUF4249"/>
</dbReference>
<protein>
    <recommendedName>
        <fullName evidence="2">DUF4249 family protein</fullName>
    </recommendedName>
</protein>
<dbReference type="EMBL" id="UINC01017214">
    <property type="protein sequence ID" value="SVA71055.1"/>
    <property type="molecule type" value="Genomic_DNA"/>
</dbReference>
<gene>
    <name evidence="1" type="ORF">METZ01_LOCUS123909</name>
</gene>
<dbReference type="AlphaFoldDB" id="A0A381Y286"/>
<accession>A0A381Y286</accession>
<sequence>MKTSILHLMIFSNIIFYSCDFNDQSLEYEDNLVVFGSIVANLPVSDTVSVSRSASILEDIQAQDLWIDDASVYLIDDSTKDTLHFFNVGNGKYFPLPTEPSLENIENYLNYIIQPGQTYHLVVNHDMGSVIATTTVPNEMNISSPDLGEYDCPDGETLLTPSINVNNLEGLTFDELIGLSINHEDFIAENSIHVDSVTYRIGDCFTKSFASYPMFGVDFDADNHKTVKILSYALDANKRGLEPLDSLSSIIDPDSGGFFDYNYNNIRDSIFINLIYDTSLGFRIWKGRYPRNEENTPYRINPWQWNVETAPTPIMWLYFDYYGLQLMTFRSTSESYFNYFSGDPVGQNIYLLPDSNVENGLGVFYSNYSSSFVVYVRRDE</sequence>
<proteinExistence type="predicted"/>
<reference evidence="1" key="1">
    <citation type="submission" date="2018-05" db="EMBL/GenBank/DDBJ databases">
        <authorList>
            <person name="Lanie J.A."/>
            <person name="Ng W.-L."/>
            <person name="Kazmierczak K.M."/>
            <person name="Andrzejewski T.M."/>
            <person name="Davidsen T.M."/>
            <person name="Wayne K.J."/>
            <person name="Tettelin H."/>
            <person name="Glass J.I."/>
            <person name="Rusch D."/>
            <person name="Podicherti R."/>
            <person name="Tsui H.-C.T."/>
            <person name="Winkler M.E."/>
        </authorList>
    </citation>
    <scope>NUCLEOTIDE SEQUENCE</scope>
</reference>
<evidence type="ECO:0008006" key="2">
    <source>
        <dbReference type="Google" id="ProtNLM"/>
    </source>
</evidence>
<name>A0A381Y286_9ZZZZ</name>
<organism evidence="1">
    <name type="scientific">marine metagenome</name>
    <dbReference type="NCBI Taxonomy" id="408172"/>
    <lineage>
        <taxon>unclassified sequences</taxon>
        <taxon>metagenomes</taxon>
        <taxon>ecological metagenomes</taxon>
    </lineage>
</organism>
<dbReference type="PROSITE" id="PS51257">
    <property type="entry name" value="PROKAR_LIPOPROTEIN"/>
    <property type="match status" value="1"/>
</dbReference>
<dbReference type="Pfam" id="PF14054">
    <property type="entry name" value="DUF4249"/>
    <property type="match status" value="1"/>
</dbReference>
<evidence type="ECO:0000313" key="1">
    <source>
        <dbReference type="EMBL" id="SVA71055.1"/>
    </source>
</evidence>